<keyword evidence="2" id="KW-0813">Transport</keyword>
<dbReference type="GO" id="GO:0015031">
    <property type="term" value="P:protein transport"/>
    <property type="evidence" value="ECO:0007669"/>
    <property type="project" value="UniProtKB-KW"/>
</dbReference>
<evidence type="ECO:0000256" key="10">
    <source>
        <dbReference type="ARBA" id="ARBA00022842"/>
    </source>
</evidence>
<proteinExistence type="inferred from homology"/>
<dbReference type="PANTHER" id="PTHR10903:SF64">
    <property type="entry name" value="AIG1 FAMILY PROTEIN, EXPRESSED"/>
    <property type="match status" value="1"/>
</dbReference>
<evidence type="ECO:0000256" key="6">
    <source>
        <dbReference type="ARBA" id="ARBA00022723"/>
    </source>
</evidence>
<dbReference type="Gene3D" id="3.40.50.300">
    <property type="entry name" value="P-loop containing nucleotide triphosphate hydrolases"/>
    <property type="match status" value="1"/>
</dbReference>
<evidence type="ECO:0000256" key="11">
    <source>
        <dbReference type="ARBA" id="ARBA00022927"/>
    </source>
</evidence>
<evidence type="ECO:0000256" key="1">
    <source>
        <dbReference type="ARBA" id="ARBA00001946"/>
    </source>
</evidence>
<dbReference type="Gramene" id="LPERR03G34160.1">
    <property type="protein sequence ID" value="LPERR03G34160.1"/>
    <property type="gene ID" value="LPERR03G34160"/>
</dbReference>
<dbReference type="GO" id="GO:0009707">
    <property type="term" value="C:chloroplast outer membrane"/>
    <property type="evidence" value="ECO:0007669"/>
    <property type="project" value="UniProtKB-SubCell"/>
</dbReference>
<dbReference type="GO" id="GO:0045036">
    <property type="term" value="P:protein targeting to chloroplast"/>
    <property type="evidence" value="ECO:0007669"/>
    <property type="project" value="InterPro"/>
</dbReference>
<evidence type="ECO:0000313" key="20">
    <source>
        <dbReference type="EnsemblPlants" id="LPERR03G34160.1"/>
    </source>
</evidence>
<dbReference type="HOGENOM" id="CLU_003856_1_0_1"/>
<dbReference type="Proteomes" id="UP000032180">
    <property type="component" value="Chromosome 3"/>
</dbReference>
<evidence type="ECO:0000256" key="9">
    <source>
        <dbReference type="ARBA" id="ARBA00022805"/>
    </source>
</evidence>
<evidence type="ECO:0000256" key="7">
    <source>
        <dbReference type="ARBA" id="ARBA00022741"/>
    </source>
</evidence>
<protein>
    <recommendedName>
        <fullName evidence="19">AIG1-type G domain-containing protein</fullName>
    </recommendedName>
</protein>
<feature type="domain" description="AIG1-type G" evidence="19">
    <location>
        <begin position="606"/>
        <end position="838"/>
    </location>
</feature>
<keyword evidence="13" id="KW-0342">GTP-binding</keyword>
<dbReference type="InterPro" id="IPR045058">
    <property type="entry name" value="GIMA/IAN/Toc"/>
</dbReference>
<dbReference type="EnsemblPlants" id="LPERR03G34160.1">
    <property type="protein sequence ID" value="LPERR03G34160.1"/>
    <property type="gene ID" value="LPERR03G34160"/>
</dbReference>
<evidence type="ECO:0000256" key="8">
    <source>
        <dbReference type="ARBA" id="ARBA00022801"/>
    </source>
</evidence>
<feature type="compositionally biased region" description="Acidic residues" evidence="18">
    <location>
        <begin position="451"/>
        <end position="468"/>
    </location>
</feature>
<evidence type="ECO:0000256" key="3">
    <source>
        <dbReference type="ARBA" id="ARBA00022528"/>
    </source>
</evidence>
<keyword evidence="14" id="KW-0472">Membrane</keyword>
<reference evidence="21" key="2">
    <citation type="submission" date="2013-12" db="EMBL/GenBank/DDBJ databases">
        <authorList>
            <person name="Yu Y."/>
            <person name="Lee S."/>
            <person name="de Baynast K."/>
            <person name="Wissotski M."/>
            <person name="Liu L."/>
            <person name="Talag J."/>
            <person name="Goicoechea J."/>
            <person name="Angelova A."/>
            <person name="Jetty R."/>
            <person name="Kudrna D."/>
            <person name="Golser W."/>
            <person name="Rivera L."/>
            <person name="Zhang J."/>
            <person name="Wing R."/>
        </authorList>
    </citation>
    <scope>NUCLEOTIDE SEQUENCE</scope>
</reference>
<organism evidence="20 21">
    <name type="scientific">Leersia perrieri</name>
    <dbReference type="NCBI Taxonomy" id="77586"/>
    <lineage>
        <taxon>Eukaryota</taxon>
        <taxon>Viridiplantae</taxon>
        <taxon>Streptophyta</taxon>
        <taxon>Embryophyta</taxon>
        <taxon>Tracheophyta</taxon>
        <taxon>Spermatophyta</taxon>
        <taxon>Magnoliopsida</taxon>
        <taxon>Liliopsida</taxon>
        <taxon>Poales</taxon>
        <taxon>Poaceae</taxon>
        <taxon>BOP clade</taxon>
        <taxon>Oryzoideae</taxon>
        <taxon>Oryzeae</taxon>
        <taxon>Oryzinae</taxon>
        <taxon>Leersia</taxon>
    </lineage>
</organism>
<sequence length="1235" mass="135564">MALLPIRARLSSFDEDDDDDATVSSAATSPSSRSPSPRPRPRAAVLGAPRVAAQLSSTEDDAVVGEVFDDVTDDGEEEEEVLDEVSNGFFRIARVPTQPSESEDLSPISGGEAAAVSVSSPSESGYLGAAEGSLKEEGFVGARNLADVFDAGSTLGFEDVIVGAVDSSLEGSFQSSRSIDDTEVTTLPDLGDRDFGVDKQGDQDFDAEAVNGVVPEPLEGEPGGTDDSGMHVENELEVKVGRSDNEVAELPPVLGTPEKQDAGLEFRHDSFDAKDATENHEDATYSVDSSPGYIATGDATSELLQVPANVDDLHFVAADDHQNDNESAELPPVLSAPEKQDAGHELNNDDSDAKDATENHKDSTYFVDSSPGYVTTGDGTSELLKVPANVNDLHFVADGHNNDDEETDGGYNASDDFVSIPTFGDNAVETPVNDSEDNVPASKGSRFGLSDTDDEFHDDSVEDQEDGETNGKEIEFFDYAALAELLRAANRSPGQGMAKVFPIETSVPLQDPPTVSMPEVAPHPEKEMTDEERKLYRKVDMARIKYLRLLHRLGYDTEHQIAIQVLYRLSLAEGYRRIRVANHSSELESAWKKALQLEAEGTEDLEFTCNVLVLGKTGVGKSATINSIFGEDKSKTSAFLPATTSVKEISGVVGGVKFRVVDTPGLGTMPMDEKSNRKVLNSVKKYIKRCPPDVVLYVDRIDTQCQDINNLSLLQCITSVLGSSIWHKTIITLTHSAAAPPEGPSGTPLNYEMFATQRTHAIQQSIRQATNDPRFENTVAHVENHHLCQRNTQGEKVLPNGLIWRRFLLLLCYSVKTIQTDSLSVPRTSTVDLFKRLRMPPLPYFLSSLLQSREHPRCAADQDVGGVDPDELISEDEEDDYDQLPPFKPLSKSQVEKLSKEQQKMYFDEYDYRTKLLEKKQLKEQLRRLKEMKREGNSHDVLGDDDNPDYAYEKDRSVMPDWALPSSFDSDDPVYRYRCLEPTPNLLVRAVTNPDGWDHDCGFDGVSLQYSLEAANAFPASLMAQVNKDKRESTIHLESSVAAKHRENISTLAGLDIRTIMDQLAYTLRGEGKFKNSKKNTATGGLSMTFLGDTMVTGAMFEDKLSVGDRLTLLANTGAVSIKGDTAYGLNMEATLREKDYLMGQDLAILGASLVRWRKEWNMAAKLDSQFSMGRASKVSVHVDLDSKLTGRVSIKANTSEQLKIALLGVCSMTMYLWNRMHPFADRAGYMLPDK</sequence>
<reference evidence="20" key="3">
    <citation type="submission" date="2015-04" db="UniProtKB">
        <authorList>
            <consortium name="EnsemblPlants"/>
        </authorList>
    </citation>
    <scope>IDENTIFICATION</scope>
</reference>
<reference evidence="20 21" key="1">
    <citation type="submission" date="2012-08" db="EMBL/GenBank/DDBJ databases">
        <title>Oryza genome evolution.</title>
        <authorList>
            <person name="Wing R.A."/>
        </authorList>
    </citation>
    <scope>NUCLEOTIDE SEQUENCE</scope>
</reference>
<feature type="region of interest" description="Disordered" evidence="18">
    <location>
        <begin position="427"/>
        <end position="470"/>
    </location>
</feature>
<evidence type="ECO:0000256" key="13">
    <source>
        <dbReference type="ARBA" id="ARBA00023134"/>
    </source>
</evidence>
<dbReference type="FunFam" id="3.40.50.300:FF:000413">
    <property type="entry name" value="Translocase of chloroplast 120, chloroplastic"/>
    <property type="match status" value="1"/>
</dbReference>
<feature type="coiled-coil region" evidence="17">
    <location>
        <begin position="912"/>
        <end position="939"/>
    </location>
</feature>
<evidence type="ECO:0000256" key="18">
    <source>
        <dbReference type="SAM" id="MobiDB-lite"/>
    </source>
</evidence>
<keyword evidence="10" id="KW-0460">Magnesium</keyword>
<keyword evidence="4" id="KW-0934">Plastid</keyword>
<dbReference type="InterPro" id="IPR005690">
    <property type="entry name" value="Toc86_159"/>
</dbReference>
<dbReference type="GO" id="GO:0003924">
    <property type="term" value="F:GTPase activity"/>
    <property type="evidence" value="ECO:0007669"/>
    <property type="project" value="InterPro"/>
</dbReference>
<keyword evidence="3" id="KW-0150">Chloroplast</keyword>
<feature type="region of interest" description="Disordered" evidence="18">
    <location>
        <begin position="336"/>
        <end position="374"/>
    </location>
</feature>
<feature type="region of interest" description="Disordered" evidence="18">
    <location>
        <begin position="1"/>
        <end position="43"/>
    </location>
</feature>
<dbReference type="GO" id="GO:0005525">
    <property type="term" value="F:GTP binding"/>
    <property type="evidence" value="ECO:0007669"/>
    <property type="project" value="UniProtKB-KW"/>
</dbReference>
<keyword evidence="21" id="KW-1185">Reference proteome</keyword>
<evidence type="ECO:0000259" key="19">
    <source>
        <dbReference type="PROSITE" id="PS51720"/>
    </source>
</evidence>
<keyword evidence="7" id="KW-0547">Nucleotide-binding</keyword>
<keyword evidence="11" id="KW-0653">Protein transport</keyword>
<keyword evidence="6" id="KW-0479">Metal-binding</keyword>
<evidence type="ECO:0000256" key="5">
    <source>
        <dbReference type="ARBA" id="ARBA00022692"/>
    </source>
</evidence>
<evidence type="ECO:0000256" key="17">
    <source>
        <dbReference type="SAM" id="Coils"/>
    </source>
</evidence>
<keyword evidence="8" id="KW-0378">Hydrolase</keyword>
<dbReference type="GO" id="GO:0046872">
    <property type="term" value="F:metal ion binding"/>
    <property type="evidence" value="ECO:0007669"/>
    <property type="project" value="UniProtKB-KW"/>
</dbReference>
<feature type="compositionally biased region" description="Basic and acidic residues" evidence="18">
    <location>
        <begin position="522"/>
        <end position="532"/>
    </location>
</feature>
<evidence type="ECO:0000256" key="4">
    <source>
        <dbReference type="ARBA" id="ARBA00022640"/>
    </source>
</evidence>
<comment type="similarity">
    <text evidence="16">Belongs to the TRAFAC class TrmE-Era-EngA-EngB-Septin-like GTPase superfamily. AIG1/Toc34/Toc159-like paraseptin GTPase family. TOC159 subfamily.</text>
</comment>
<feature type="region of interest" description="Disordered" evidence="18">
    <location>
        <begin position="509"/>
        <end position="532"/>
    </location>
</feature>
<dbReference type="InterPro" id="IPR027417">
    <property type="entry name" value="P-loop_NTPase"/>
</dbReference>
<dbReference type="Pfam" id="PF11886">
    <property type="entry name" value="TOC159_MAD"/>
    <property type="match status" value="1"/>
</dbReference>
<comment type="cofactor">
    <cofactor evidence="1">
        <name>Mg(2+)</name>
        <dbReference type="ChEBI" id="CHEBI:18420"/>
    </cofactor>
</comment>
<dbReference type="InterPro" id="IPR024283">
    <property type="entry name" value="TOC159_MAD"/>
</dbReference>
<dbReference type="eggNOG" id="ENOG502QR60">
    <property type="taxonomic scope" value="Eukaryota"/>
</dbReference>
<evidence type="ECO:0000256" key="2">
    <source>
        <dbReference type="ARBA" id="ARBA00022448"/>
    </source>
</evidence>
<keyword evidence="17" id="KW-0175">Coiled coil</keyword>
<keyword evidence="5" id="KW-0812">Transmembrane</keyword>
<evidence type="ECO:0000256" key="12">
    <source>
        <dbReference type="ARBA" id="ARBA00022989"/>
    </source>
</evidence>
<feature type="compositionally biased region" description="Low complexity" evidence="18">
    <location>
        <begin position="22"/>
        <end position="35"/>
    </location>
</feature>
<evidence type="ECO:0000313" key="21">
    <source>
        <dbReference type="Proteomes" id="UP000032180"/>
    </source>
</evidence>
<dbReference type="PROSITE" id="PS51720">
    <property type="entry name" value="G_AIG1"/>
    <property type="match status" value="1"/>
</dbReference>
<dbReference type="NCBIfam" id="TIGR00993">
    <property type="entry name" value="3a0901s04IAP86"/>
    <property type="match status" value="1"/>
</dbReference>
<evidence type="ECO:0000256" key="15">
    <source>
        <dbReference type="ARBA" id="ARBA00023766"/>
    </source>
</evidence>
<dbReference type="Pfam" id="PF04548">
    <property type="entry name" value="AIG1"/>
    <property type="match status" value="1"/>
</dbReference>
<dbReference type="AlphaFoldDB" id="A0A0D9W131"/>
<evidence type="ECO:0000256" key="14">
    <source>
        <dbReference type="ARBA" id="ARBA00023136"/>
    </source>
</evidence>
<accession>A0A0D9W131</accession>
<dbReference type="SUPFAM" id="SSF52540">
    <property type="entry name" value="P-loop containing nucleoside triphosphate hydrolases"/>
    <property type="match status" value="1"/>
</dbReference>
<dbReference type="PANTHER" id="PTHR10903">
    <property type="entry name" value="GTPASE, IMAP FAMILY MEMBER-RELATED"/>
    <property type="match status" value="1"/>
</dbReference>
<keyword evidence="9" id="KW-1002">Plastid outer membrane</keyword>
<comment type="subcellular location">
    <subcellularLocation>
        <location evidence="15">Plastid</location>
        <location evidence="15">Chloroplast outer membrane</location>
        <topology evidence="15">Single-pass membrane protein</topology>
    </subcellularLocation>
</comment>
<keyword evidence="12" id="KW-1133">Transmembrane helix</keyword>
<name>A0A0D9W131_9ORYZ</name>
<evidence type="ECO:0000256" key="16">
    <source>
        <dbReference type="ARBA" id="ARBA00023775"/>
    </source>
</evidence>
<dbReference type="STRING" id="77586.A0A0D9W131"/>
<dbReference type="InterPro" id="IPR006703">
    <property type="entry name" value="G_AIG1"/>
</dbReference>
<feature type="compositionally biased region" description="Basic and acidic residues" evidence="18">
    <location>
        <begin position="338"/>
        <end position="363"/>
    </location>
</feature>